<evidence type="ECO:0000256" key="1">
    <source>
        <dbReference type="SAM" id="SignalP"/>
    </source>
</evidence>
<dbReference type="AlphaFoldDB" id="A0A259U2Y4"/>
<dbReference type="Proteomes" id="UP000216446">
    <property type="component" value="Unassembled WGS sequence"/>
</dbReference>
<accession>A0A259U2Y4</accession>
<dbReference type="InParanoid" id="A0A259U2Y4"/>
<protein>
    <submittedName>
        <fullName evidence="2">Uncharacterized protein</fullName>
    </submittedName>
</protein>
<dbReference type="EMBL" id="MQWB01000001">
    <property type="protein sequence ID" value="OZC04306.1"/>
    <property type="molecule type" value="Genomic_DNA"/>
</dbReference>
<name>A0A259U2Y4_9BACT</name>
<keyword evidence="1" id="KW-0732">Signal</keyword>
<organism evidence="2 3">
    <name type="scientific">Rubricoccus marinus</name>
    <dbReference type="NCBI Taxonomy" id="716817"/>
    <lineage>
        <taxon>Bacteria</taxon>
        <taxon>Pseudomonadati</taxon>
        <taxon>Rhodothermota</taxon>
        <taxon>Rhodothermia</taxon>
        <taxon>Rhodothermales</taxon>
        <taxon>Rubricoccaceae</taxon>
        <taxon>Rubricoccus</taxon>
    </lineage>
</organism>
<sequence>MYRSILLALGLSLSLAVALAVTPDSSQAAVASPGATSDLIAELGQGCTVSIRGTNRGNRDIEIKLTRSKVKVRGGIWKRIDKVAGTVGGACTDDEVSVPNDRQTYSESCNLDLGCGSRRRYKFEIKRGGNTHIEYFPSSNGWTTSTTINLGDLNRHF</sequence>
<evidence type="ECO:0000313" key="3">
    <source>
        <dbReference type="Proteomes" id="UP000216446"/>
    </source>
</evidence>
<feature type="chain" id="PRO_5012649888" evidence="1">
    <location>
        <begin position="29"/>
        <end position="157"/>
    </location>
</feature>
<keyword evidence="3" id="KW-1185">Reference proteome</keyword>
<proteinExistence type="predicted"/>
<reference evidence="2 3" key="1">
    <citation type="submission" date="2016-11" db="EMBL/GenBank/DDBJ databases">
        <title>Study of marine rhodopsin-containing bacteria.</title>
        <authorList>
            <person name="Yoshizawa S."/>
            <person name="Kumagai Y."/>
            <person name="Kogure K."/>
        </authorList>
    </citation>
    <scope>NUCLEOTIDE SEQUENCE [LARGE SCALE GENOMIC DNA]</scope>
    <source>
        <strain evidence="2 3">SG-29</strain>
    </source>
</reference>
<evidence type="ECO:0000313" key="2">
    <source>
        <dbReference type="EMBL" id="OZC04306.1"/>
    </source>
</evidence>
<feature type="signal peptide" evidence="1">
    <location>
        <begin position="1"/>
        <end position="28"/>
    </location>
</feature>
<gene>
    <name evidence="2" type="ORF">BSZ36_15745</name>
</gene>
<dbReference type="RefSeq" id="WP_094550628.1">
    <property type="nucleotide sequence ID" value="NZ_MQWB01000001.1"/>
</dbReference>
<comment type="caution">
    <text evidence="2">The sequence shown here is derived from an EMBL/GenBank/DDBJ whole genome shotgun (WGS) entry which is preliminary data.</text>
</comment>